<sequence length="67" mass="7416">MHIHLLDGQAVACYDPDLLKPVHVSGPKPTGLHPEERARLESERACLIRERHNTQCGIDHITALLAA</sequence>
<dbReference type="EMBL" id="VMRJ01000001">
    <property type="protein sequence ID" value="TVT43127.1"/>
    <property type="molecule type" value="Genomic_DNA"/>
</dbReference>
<evidence type="ECO:0000313" key="1">
    <source>
        <dbReference type="EMBL" id="TVT43127.1"/>
    </source>
</evidence>
<organism evidence="1 2">
    <name type="scientific">Hymenobacter setariae</name>
    <dbReference type="NCBI Taxonomy" id="2594794"/>
    <lineage>
        <taxon>Bacteria</taxon>
        <taxon>Pseudomonadati</taxon>
        <taxon>Bacteroidota</taxon>
        <taxon>Cytophagia</taxon>
        <taxon>Cytophagales</taxon>
        <taxon>Hymenobacteraceae</taxon>
        <taxon>Hymenobacter</taxon>
    </lineage>
</organism>
<reference evidence="1 2" key="1">
    <citation type="submission" date="2019-07" db="EMBL/GenBank/DDBJ databases">
        <title>Hymenobacter sp. straun FUR1 Genome sequencing and assembly.</title>
        <authorList>
            <person name="Chhetri G."/>
        </authorList>
    </citation>
    <scope>NUCLEOTIDE SEQUENCE [LARGE SCALE GENOMIC DNA]</scope>
    <source>
        <strain evidence="1 2">Fur1</strain>
    </source>
</reference>
<dbReference type="Proteomes" id="UP000317624">
    <property type="component" value="Unassembled WGS sequence"/>
</dbReference>
<comment type="caution">
    <text evidence="1">The sequence shown here is derived from an EMBL/GenBank/DDBJ whole genome shotgun (WGS) entry which is preliminary data.</text>
</comment>
<dbReference type="RefSeq" id="WP_144844317.1">
    <property type="nucleotide sequence ID" value="NZ_VMRJ01000001.1"/>
</dbReference>
<protein>
    <submittedName>
        <fullName evidence="1">Uncharacterized protein</fullName>
    </submittedName>
</protein>
<keyword evidence="2" id="KW-1185">Reference proteome</keyword>
<accession>A0A558C369</accession>
<name>A0A558C369_9BACT</name>
<dbReference type="AlphaFoldDB" id="A0A558C369"/>
<evidence type="ECO:0000313" key="2">
    <source>
        <dbReference type="Proteomes" id="UP000317624"/>
    </source>
</evidence>
<proteinExistence type="predicted"/>
<gene>
    <name evidence="1" type="ORF">FNT36_03270</name>
</gene>